<evidence type="ECO:0000313" key="2">
    <source>
        <dbReference type="EMBL" id="PLW78190.1"/>
    </source>
</evidence>
<dbReference type="AlphaFoldDB" id="A0A2N5XUN8"/>
<reference evidence="2 3" key="1">
    <citation type="submission" date="2018-01" db="EMBL/GenBank/DDBJ databases">
        <title>The draft genome sequence of Cohaesibacter sp. H1304.</title>
        <authorList>
            <person name="Wang N.-N."/>
            <person name="Du Z.-J."/>
        </authorList>
    </citation>
    <scope>NUCLEOTIDE SEQUENCE [LARGE SCALE GENOMIC DNA]</scope>
    <source>
        <strain evidence="2 3">H1304</strain>
    </source>
</reference>
<dbReference type="OrthoDB" id="9795402at2"/>
<gene>
    <name evidence="2" type="ORF">C0081_05985</name>
</gene>
<keyword evidence="3" id="KW-1185">Reference proteome</keyword>
<feature type="domain" description="YgjP-like metallopeptidase" evidence="1">
    <location>
        <begin position="49"/>
        <end position="249"/>
    </location>
</feature>
<dbReference type="CDD" id="cd07344">
    <property type="entry name" value="M48_yhfN_like"/>
    <property type="match status" value="1"/>
</dbReference>
<dbReference type="PANTHER" id="PTHR30399:SF1">
    <property type="entry name" value="UTP PYROPHOSPHATASE"/>
    <property type="match status" value="1"/>
</dbReference>
<accession>A0A2N5XUN8</accession>
<sequence>MSMFSQESGSLRKIGLIKPRSSLPQQVRLTHARGPIDVQLKHNARAKRLILRLDGRTGEPVATCPPGISVKKVSQFLQAHVDWLVDKQQGRPPNVAFEHGAVVPIRDQPHTLEHLDQARGTVRVLEDEGEKILLVSGNESHMARRVTDWLKKEARADLSAAVALHSDKIGVKPSSLRIKDTTSRWGSCSSARVLSFSWRIIMAPPSVLNYLAAHEVAHLREMNHSDRFWAHVQALCPDYEEGKKWLRQNGRRLHTYGVEPE</sequence>
<dbReference type="EMBL" id="PKUQ01000010">
    <property type="protein sequence ID" value="PLW78190.1"/>
    <property type="molecule type" value="Genomic_DNA"/>
</dbReference>
<proteinExistence type="predicted"/>
<protein>
    <recommendedName>
        <fullName evidence="1">YgjP-like metallopeptidase domain-containing protein</fullName>
    </recommendedName>
</protein>
<dbReference type="RefSeq" id="WP_101532902.1">
    <property type="nucleotide sequence ID" value="NZ_PKUQ01000010.1"/>
</dbReference>
<comment type="caution">
    <text evidence="2">The sequence shown here is derived from an EMBL/GenBank/DDBJ whole genome shotgun (WGS) entry which is preliminary data.</text>
</comment>
<dbReference type="Gene3D" id="3.30.2010.10">
    <property type="entry name" value="Metalloproteases ('zincins'), catalytic domain"/>
    <property type="match status" value="1"/>
</dbReference>
<evidence type="ECO:0000313" key="3">
    <source>
        <dbReference type="Proteomes" id="UP000234881"/>
    </source>
</evidence>
<dbReference type="PANTHER" id="PTHR30399">
    <property type="entry name" value="UNCHARACTERIZED PROTEIN YGJP"/>
    <property type="match status" value="1"/>
</dbReference>
<dbReference type="InterPro" id="IPR002725">
    <property type="entry name" value="YgjP-like_metallopeptidase"/>
</dbReference>
<dbReference type="InterPro" id="IPR053136">
    <property type="entry name" value="UTP_pyrophosphatase-like"/>
</dbReference>
<organism evidence="2 3">
    <name type="scientific">Cohaesibacter celericrescens</name>
    <dbReference type="NCBI Taxonomy" id="2067669"/>
    <lineage>
        <taxon>Bacteria</taxon>
        <taxon>Pseudomonadati</taxon>
        <taxon>Pseudomonadota</taxon>
        <taxon>Alphaproteobacteria</taxon>
        <taxon>Hyphomicrobiales</taxon>
        <taxon>Cohaesibacteraceae</taxon>
    </lineage>
</organism>
<dbReference type="Pfam" id="PF01863">
    <property type="entry name" value="YgjP-like"/>
    <property type="match status" value="1"/>
</dbReference>
<dbReference type="Proteomes" id="UP000234881">
    <property type="component" value="Unassembled WGS sequence"/>
</dbReference>
<evidence type="ECO:0000259" key="1">
    <source>
        <dbReference type="Pfam" id="PF01863"/>
    </source>
</evidence>
<name>A0A2N5XUN8_9HYPH</name>